<protein>
    <submittedName>
        <fullName evidence="1">SFRICE_025079</fullName>
    </submittedName>
</protein>
<sequence length="105" mass="11766">MAAGITRRLVTRWLGILASSKDIVYGIRAIMSNPFVNRPSIVRLFPYKKPSLDVSIATSAKLHVPMNMIGGNQTHPQQRSIAHLWWKSTLKLHDNSGEFLAGRNN</sequence>
<dbReference type="EMBL" id="ODYU01007780">
    <property type="protein sequence ID" value="SOQ50836.1"/>
    <property type="molecule type" value="Genomic_DNA"/>
</dbReference>
<reference evidence="1" key="1">
    <citation type="submission" date="2016-07" db="EMBL/GenBank/DDBJ databases">
        <authorList>
            <person name="Bretaudeau A."/>
        </authorList>
    </citation>
    <scope>NUCLEOTIDE SEQUENCE</scope>
    <source>
        <strain evidence="1">Rice</strain>
        <tissue evidence="1">Whole body</tissue>
    </source>
</reference>
<evidence type="ECO:0000313" key="1">
    <source>
        <dbReference type="EMBL" id="SOQ50836.1"/>
    </source>
</evidence>
<organism evidence="1">
    <name type="scientific">Spodoptera frugiperda</name>
    <name type="common">Fall armyworm</name>
    <dbReference type="NCBI Taxonomy" id="7108"/>
    <lineage>
        <taxon>Eukaryota</taxon>
        <taxon>Metazoa</taxon>
        <taxon>Ecdysozoa</taxon>
        <taxon>Arthropoda</taxon>
        <taxon>Hexapoda</taxon>
        <taxon>Insecta</taxon>
        <taxon>Pterygota</taxon>
        <taxon>Neoptera</taxon>
        <taxon>Endopterygota</taxon>
        <taxon>Lepidoptera</taxon>
        <taxon>Glossata</taxon>
        <taxon>Ditrysia</taxon>
        <taxon>Noctuoidea</taxon>
        <taxon>Noctuidae</taxon>
        <taxon>Amphipyrinae</taxon>
        <taxon>Spodoptera</taxon>
    </lineage>
</organism>
<accession>A0A2H1WD03</accession>
<proteinExistence type="predicted"/>
<gene>
    <name evidence="1" type="ORF">SFRICE_025079</name>
</gene>
<dbReference type="AlphaFoldDB" id="A0A2H1WD03"/>
<name>A0A2H1WD03_SPOFR</name>